<protein>
    <recommendedName>
        <fullName evidence="6">Ribosomal RNA small subunit methyltransferase G</fullName>
        <ecNumber evidence="6">2.1.1.170</ecNumber>
    </recommendedName>
    <alternativeName>
        <fullName evidence="6">16S rRNA 7-methylguanosine methyltransferase</fullName>
        <shortName evidence="6">16S rRNA m7G methyltransferase</shortName>
    </alternativeName>
</protein>
<dbReference type="InterPro" id="IPR029063">
    <property type="entry name" value="SAM-dependent_MTases_sf"/>
</dbReference>
<dbReference type="OrthoDB" id="9808773at2"/>
<dbReference type="PIRSF" id="PIRSF003078">
    <property type="entry name" value="GidB"/>
    <property type="match status" value="1"/>
</dbReference>
<evidence type="ECO:0000256" key="4">
    <source>
        <dbReference type="ARBA" id="ARBA00022679"/>
    </source>
</evidence>
<feature type="binding site" evidence="6">
    <location>
        <begin position="129"/>
        <end position="130"/>
    </location>
    <ligand>
        <name>S-adenosyl-L-methionine</name>
        <dbReference type="ChEBI" id="CHEBI:59789"/>
    </ligand>
</feature>
<dbReference type="EMBL" id="FNYH01000003">
    <property type="protein sequence ID" value="SEI52257.1"/>
    <property type="molecule type" value="Genomic_DNA"/>
</dbReference>
<comment type="caution">
    <text evidence="6">Lacks conserved residue(s) required for the propagation of feature annotation.</text>
</comment>
<feature type="binding site" evidence="6">
    <location>
        <position position="144"/>
    </location>
    <ligand>
        <name>S-adenosyl-L-methionine</name>
        <dbReference type="ChEBI" id="CHEBI:59789"/>
    </ligand>
</feature>
<dbReference type="PANTHER" id="PTHR31760:SF0">
    <property type="entry name" value="S-ADENOSYL-L-METHIONINE-DEPENDENT METHYLTRANSFERASES SUPERFAMILY PROTEIN"/>
    <property type="match status" value="1"/>
</dbReference>
<accession>A0A1H6RIA8</accession>
<proteinExistence type="inferred from homology"/>
<keyword evidence="3 6" id="KW-0489">Methyltransferase</keyword>
<dbReference type="RefSeq" id="WP_093308828.1">
    <property type="nucleotide sequence ID" value="NZ_FNYH01000003.1"/>
</dbReference>
<dbReference type="HAMAP" id="MF_00074">
    <property type="entry name" value="16SrRNA_methyltr_G"/>
    <property type="match status" value="1"/>
</dbReference>
<dbReference type="GO" id="GO:0005829">
    <property type="term" value="C:cytosol"/>
    <property type="evidence" value="ECO:0007669"/>
    <property type="project" value="TreeGrafter"/>
</dbReference>
<organism evidence="7 8">
    <name type="scientific">Allopseudospirillum japonicum</name>
    <dbReference type="NCBI Taxonomy" id="64971"/>
    <lineage>
        <taxon>Bacteria</taxon>
        <taxon>Pseudomonadati</taxon>
        <taxon>Pseudomonadota</taxon>
        <taxon>Gammaproteobacteria</taxon>
        <taxon>Oceanospirillales</taxon>
        <taxon>Oceanospirillaceae</taxon>
        <taxon>Allopseudospirillum</taxon>
    </lineage>
</organism>
<evidence type="ECO:0000313" key="8">
    <source>
        <dbReference type="Proteomes" id="UP000242999"/>
    </source>
</evidence>
<evidence type="ECO:0000256" key="1">
    <source>
        <dbReference type="ARBA" id="ARBA00022490"/>
    </source>
</evidence>
<dbReference type="Gene3D" id="3.40.50.150">
    <property type="entry name" value="Vaccinia Virus protein VP39"/>
    <property type="match status" value="1"/>
</dbReference>
<keyword evidence="1 6" id="KW-0963">Cytoplasm</keyword>
<dbReference type="Pfam" id="PF02527">
    <property type="entry name" value="GidB"/>
    <property type="match status" value="1"/>
</dbReference>
<dbReference type="GO" id="GO:0070043">
    <property type="term" value="F:rRNA (guanine-N7-)-methyltransferase activity"/>
    <property type="evidence" value="ECO:0007669"/>
    <property type="project" value="UniProtKB-UniRule"/>
</dbReference>
<gene>
    <name evidence="6" type="primary">rsmG</name>
    <name evidence="7" type="ORF">SAMN05421831_103174</name>
</gene>
<sequence length="210" mass="23561">MSSRVEQALSTGLNELSLSLSAQQQASLLEYISLLQKWNRTYNLTAVRDPVEMVSKHILDSLSVLKHLDPEQPLLDVGSGAGLPGIPLAICYPNWPISLLDTNGKKSRFQFQACAHLGLTQVAVIHTRVENFQPSILFPQIISRAFSSLQDMLRWTEHLLAEKGTWWAMKGTYPQEELQALDSKYQLLQTCSLQVPQLEGERHLLQLAPS</sequence>
<dbReference type="Proteomes" id="UP000242999">
    <property type="component" value="Unassembled WGS sequence"/>
</dbReference>
<evidence type="ECO:0000256" key="6">
    <source>
        <dbReference type="HAMAP-Rule" id="MF_00074"/>
    </source>
</evidence>
<name>A0A1H6RIA8_9GAMM</name>
<reference evidence="8" key="1">
    <citation type="submission" date="2016-10" db="EMBL/GenBank/DDBJ databases">
        <authorList>
            <person name="Varghese N."/>
            <person name="Submissions S."/>
        </authorList>
    </citation>
    <scope>NUCLEOTIDE SEQUENCE [LARGE SCALE GENOMIC DNA]</scope>
    <source>
        <strain evidence="8">DSM 7165</strain>
    </source>
</reference>
<keyword evidence="5 6" id="KW-0949">S-adenosyl-L-methionine</keyword>
<evidence type="ECO:0000256" key="3">
    <source>
        <dbReference type="ARBA" id="ARBA00022603"/>
    </source>
</evidence>
<evidence type="ECO:0000256" key="5">
    <source>
        <dbReference type="ARBA" id="ARBA00022691"/>
    </source>
</evidence>
<dbReference type="SUPFAM" id="SSF53335">
    <property type="entry name" value="S-adenosyl-L-methionine-dependent methyltransferases"/>
    <property type="match status" value="1"/>
</dbReference>
<feature type="binding site" evidence="6">
    <location>
        <position position="78"/>
    </location>
    <ligand>
        <name>S-adenosyl-L-methionine</name>
        <dbReference type="ChEBI" id="CHEBI:59789"/>
    </ligand>
</feature>
<feature type="binding site" evidence="6">
    <location>
        <position position="83"/>
    </location>
    <ligand>
        <name>S-adenosyl-L-methionine</name>
        <dbReference type="ChEBI" id="CHEBI:59789"/>
    </ligand>
</feature>
<comment type="catalytic activity">
    <reaction evidence="6">
        <text>guanosine(527) in 16S rRNA + S-adenosyl-L-methionine = N(7)-methylguanosine(527) in 16S rRNA + S-adenosyl-L-homocysteine</text>
        <dbReference type="Rhea" id="RHEA:42732"/>
        <dbReference type="Rhea" id="RHEA-COMP:10209"/>
        <dbReference type="Rhea" id="RHEA-COMP:10210"/>
        <dbReference type="ChEBI" id="CHEBI:57856"/>
        <dbReference type="ChEBI" id="CHEBI:59789"/>
        <dbReference type="ChEBI" id="CHEBI:74269"/>
        <dbReference type="ChEBI" id="CHEBI:74480"/>
        <dbReference type="EC" id="2.1.1.170"/>
    </reaction>
</comment>
<dbReference type="InterPro" id="IPR003682">
    <property type="entry name" value="rRNA_ssu_MeTfrase_G"/>
</dbReference>
<dbReference type="AlphaFoldDB" id="A0A1H6RIA8"/>
<dbReference type="NCBIfam" id="TIGR00138">
    <property type="entry name" value="rsmG_gidB"/>
    <property type="match status" value="1"/>
</dbReference>
<comment type="function">
    <text evidence="6">Specifically methylates the N7 position of guanine in position 527 of 16S rRNA.</text>
</comment>
<dbReference type="PANTHER" id="PTHR31760">
    <property type="entry name" value="S-ADENOSYL-L-METHIONINE-DEPENDENT METHYLTRANSFERASES SUPERFAMILY PROTEIN"/>
    <property type="match status" value="1"/>
</dbReference>
<dbReference type="EC" id="2.1.1.170" evidence="6"/>
<dbReference type="STRING" id="64971.SAMN05421831_103174"/>
<comment type="subcellular location">
    <subcellularLocation>
        <location evidence="6">Cytoplasm</location>
    </subcellularLocation>
</comment>
<keyword evidence="2 6" id="KW-0698">rRNA processing</keyword>
<comment type="similarity">
    <text evidence="6">Belongs to the methyltransferase superfamily. RNA methyltransferase RsmG family.</text>
</comment>
<keyword evidence="4 6" id="KW-0808">Transferase</keyword>
<evidence type="ECO:0000313" key="7">
    <source>
        <dbReference type="EMBL" id="SEI52257.1"/>
    </source>
</evidence>
<keyword evidence="8" id="KW-1185">Reference proteome</keyword>
<evidence type="ECO:0000256" key="2">
    <source>
        <dbReference type="ARBA" id="ARBA00022552"/>
    </source>
</evidence>